<proteinExistence type="predicted"/>
<reference evidence="2" key="1">
    <citation type="submission" date="2015-11" db="EMBL/GenBank/DDBJ databases">
        <authorList>
            <person name="Tobias N.J."/>
            <person name="Mishra B."/>
            <person name="Gupta D.K."/>
            <person name="Thines M."/>
            <person name="Stinear T.P."/>
            <person name="Bode H.B."/>
        </authorList>
    </citation>
    <scope>NUCLEOTIDE SEQUENCE [LARGE SCALE GENOMIC DNA]</scope>
    <source>
        <strain evidence="2">PB45.5</strain>
    </source>
</reference>
<organism evidence="1 2">
    <name type="scientific">Photorhabdus namnaonensis</name>
    <dbReference type="NCBI Taxonomy" id="1851568"/>
    <lineage>
        <taxon>Bacteria</taxon>
        <taxon>Pseudomonadati</taxon>
        <taxon>Pseudomonadota</taxon>
        <taxon>Gammaproteobacteria</taxon>
        <taxon>Enterobacterales</taxon>
        <taxon>Morganellaceae</taxon>
        <taxon>Photorhabdus</taxon>
    </lineage>
</organism>
<dbReference type="EMBL" id="LOIC01000083">
    <property type="protein sequence ID" value="OCA53235.1"/>
    <property type="molecule type" value="Genomic_DNA"/>
</dbReference>
<dbReference type="AlphaFoldDB" id="A0A1B8YDS7"/>
<dbReference type="RefSeq" id="WP_065391633.1">
    <property type="nucleotide sequence ID" value="NZ_CAWMQN010000083.1"/>
</dbReference>
<evidence type="ECO:0000313" key="1">
    <source>
        <dbReference type="EMBL" id="OCA53235.1"/>
    </source>
</evidence>
<evidence type="ECO:0008006" key="3">
    <source>
        <dbReference type="Google" id="ProtNLM"/>
    </source>
</evidence>
<dbReference type="PATRIC" id="fig|29488.15.peg.4083"/>
<keyword evidence="2" id="KW-1185">Reference proteome</keyword>
<dbReference type="InterPro" id="IPR045738">
    <property type="entry name" value="DUF6088"/>
</dbReference>
<name>A0A1B8YDS7_9GAMM</name>
<gene>
    <name evidence="1" type="ORF">Phpb_03719</name>
</gene>
<dbReference type="Proteomes" id="UP000092665">
    <property type="component" value="Unassembled WGS sequence"/>
</dbReference>
<sequence>MTAYEKIKQKLNRSRRYVFERKDFADIASYDQTGRALKQLTQKGLLIKIGHGLYTKARPSTISGKPIPAKPGGVDAIVSEVLKLKKIDFTFDDLTLKFMNGEITQIPASIKFKFDNRKFSTRLQIGRKIINEKDRSTEKRV</sequence>
<dbReference type="Pfam" id="PF19570">
    <property type="entry name" value="DUF6088"/>
    <property type="match status" value="1"/>
</dbReference>
<comment type="caution">
    <text evidence="1">The sequence shown here is derived from an EMBL/GenBank/DDBJ whole genome shotgun (WGS) entry which is preliminary data.</text>
</comment>
<accession>A0A1B8YDS7</accession>
<evidence type="ECO:0000313" key="2">
    <source>
        <dbReference type="Proteomes" id="UP000092665"/>
    </source>
</evidence>
<protein>
    <recommendedName>
        <fullName evidence="3">S-adenosylhomocysteine hydrolase</fullName>
    </recommendedName>
</protein>